<feature type="transmembrane region" description="Helical" evidence="9">
    <location>
        <begin position="273"/>
        <end position="296"/>
    </location>
</feature>
<dbReference type="EMBL" id="CAJHNH020004890">
    <property type="protein sequence ID" value="CAG5131820.1"/>
    <property type="molecule type" value="Genomic_DNA"/>
</dbReference>
<sequence length="310" mass="35619">MFFFFFHQTVSLVLIIVGTIGNLLSILVMSRRNMRSSNAAVYLITLAIADTGALNLGLLPLFLFEVDGTRIMTFSGPICKTNLWVTRVTVAISAWILVAFTIERFLSVYFPHRLKVICTHRSSIIVVICIVLVIFAQHSHILYMFGVRTVIYNNMSVQINCTMVSDDYLIFFKYINPWIDLCLNCFLPTIIVVVCNICIATRVLLRRRNMQQITNNTASMHQSSSVTDRQDNQSRLTIMLFTVTMVFLITTAPVRVLFLFADWLRQQGDAFQLLVRPGIIMLKYVNNSINFFLYCLTGSKFRNELQNMFR</sequence>
<dbReference type="PROSITE" id="PS50262">
    <property type="entry name" value="G_PROTEIN_RECEP_F1_2"/>
    <property type="match status" value="1"/>
</dbReference>
<proteinExistence type="inferred from homology"/>
<evidence type="ECO:0000256" key="9">
    <source>
        <dbReference type="SAM" id="Phobius"/>
    </source>
</evidence>
<keyword evidence="12" id="KW-1185">Reference proteome</keyword>
<evidence type="ECO:0000256" key="6">
    <source>
        <dbReference type="ARBA" id="ARBA00023170"/>
    </source>
</evidence>
<dbReference type="OrthoDB" id="6106262at2759"/>
<comment type="subcellular location">
    <subcellularLocation>
        <location evidence="1">Membrane</location>
        <topology evidence="1">Multi-pass membrane protein</topology>
    </subcellularLocation>
</comment>
<protein>
    <recommendedName>
        <fullName evidence="10">G-protein coupled receptors family 1 profile domain-containing protein</fullName>
    </recommendedName>
</protein>
<evidence type="ECO:0000256" key="4">
    <source>
        <dbReference type="ARBA" id="ARBA00023040"/>
    </source>
</evidence>
<feature type="transmembrane region" description="Helical" evidence="9">
    <location>
        <begin position="6"/>
        <end position="28"/>
    </location>
</feature>
<keyword evidence="3 9" id="KW-1133">Transmembrane helix</keyword>
<keyword evidence="6 8" id="KW-0675">Receptor</keyword>
<keyword evidence="7 8" id="KW-0807">Transducer</keyword>
<reference evidence="11" key="1">
    <citation type="submission" date="2021-04" db="EMBL/GenBank/DDBJ databases">
        <authorList>
            <consortium name="Molecular Ecology Group"/>
        </authorList>
    </citation>
    <scope>NUCLEOTIDE SEQUENCE</scope>
</reference>
<evidence type="ECO:0000256" key="8">
    <source>
        <dbReference type="RuleBase" id="RU000688"/>
    </source>
</evidence>
<feature type="transmembrane region" description="Helical" evidence="9">
    <location>
        <begin position="40"/>
        <end position="64"/>
    </location>
</feature>
<evidence type="ECO:0000256" key="5">
    <source>
        <dbReference type="ARBA" id="ARBA00023136"/>
    </source>
</evidence>
<dbReference type="GO" id="GO:0004930">
    <property type="term" value="F:G protein-coupled receptor activity"/>
    <property type="evidence" value="ECO:0007669"/>
    <property type="project" value="UniProtKB-KW"/>
</dbReference>
<accession>A0A8S3ZV35</accession>
<feature type="transmembrane region" description="Helical" evidence="9">
    <location>
        <begin position="84"/>
        <end position="102"/>
    </location>
</feature>
<dbReference type="GO" id="GO:0005886">
    <property type="term" value="C:plasma membrane"/>
    <property type="evidence" value="ECO:0007669"/>
    <property type="project" value="TreeGrafter"/>
</dbReference>
<feature type="transmembrane region" description="Helical" evidence="9">
    <location>
        <begin position="123"/>
        <end position="145"/>
    </location>
</feature>
<dbReference type="InterPro" id="IPR017452">
    <property type="entry name" value="GPCR_Rhodpsn_7TM"/>
</dbReference>
<evidence type="ECO:0000259" key="10">
    <source>
        <dbReference type="PROSITE" id="PS50262"/>
    </source>
</evidence>
<evidence type="ECO:0000313" key="11">
    <source>
        <dbReference type="EMBL" id="CAG5131820.1"/>
    </source>
</evidence>
<dbReference type="SUPFAM" id="SSF81321">
    <property type="entry name" value="Family A G protein-coupled receptor-like"/>
    <property type="match status" value="1"/>
</dbReference>
<evidence type="ECO:0000256" key="3">
    <source>
        <dbReference type="ARBA" id="ARBA00022989"/>
    </source>
</evidence>
<keyword evidence="2 8" id="KW-0812">Transmembrane</keyword>
<dbReference type="InterPro" id="IPR000276">
    <property type="entry name" value="GPCR_Rhodpsn"/>
</dbReference>
<evidence type="ECO:0000256" key="1">
    <source>
        <dbReference type="ARBA" id="ARBA00004141"/>
    </source>
</evidence>
<dbReference type="Pfam" id="PF00001">
    <property type="entry name" value="7tm_1"/>
    <property type="match status" value="1"/>
</dbReference>
<dbReference type="CDD" id="cd14978">
    <property type="entry name" value="7tmA_FMRFamide_R-like"/>
    <property type="match status" value="1"/>
</dbReference>
<evidence type="ECO:0000256" key="2">
    <source>
        <dbReference type="ARBA" id="ARBA00022692"/>
    </source>
</evidence>
<dbReference type="PRINTS" id="PR00237">
    <property type="entry name" value="GPCRRHODOPSN"/>
</dbReference>
<feature type="transmembrane region" description="Helical" evidence="9">
    <location>
        <begin position="238"/>
        <end position="261"/>
    </location>
</feature>
<dbReference type="PANTHER" id="PTHR24243:SF230">
    <property type="entry name" value="G-PROTEIN COUPLED RECEPTORS FAMILY 1 PROFILE DOMAIN-CONTAINING PROTEIN"/>
    <property type="match status" value="1"/>
</dbReference>
<comment type="caution">
    <text evidence="11">The sequence shown here is derived from an EMBL/GenBank/DDBJ whole genome shotgun (WGS) entry which is preliminary data.</text>
</comment>
<dbReference type="PROSITE" id="PS00237">
    <property type="entry name" value="G_PROTEIN_RECEP_F1_1"/>
    <property type="match status" value="1"/>
</dbReference>
<feature type="transmembrane region" description="Helical" evidence="9">
    <location>
        <begin position="186"/>
        <end position="205"/>
    </location>
</feature>
<gene>
    <name evidence="11" type="ORF">CUNI_LOCUS17378</name>
</gene>
<keyword evidence="5 9" id="KW-0472">Membrane</keyword>
<dbReference type="AlphaFoldDB" id="A0A8S3ZV35"/>
<dbReference type="PANTHER" id="PTHR24243">
    <property type="entry name" value="G-PROTEIN COUPLED RECEPTOR"/>
    <property type="match status" value="1"/>
</dbReference>
<feature type="domain" description="G-protein coupled receptors family 1 profile" evidence="10">
    <location>
        <begin position="21"/>
        <end position="294"/>
    </location>
</feature>
<name>A0A8S3ZV35_9EUPU</name>
<evidence type="ECO:0000313" key="12">
    <source>
        <dbReference type="Proteomes" id="UP000678393"/>
    </source>
</evidence>
<organism evidence="11 12">
    <name type="scientific">Candidula unifasciata</name>
    <dbReference type="NCBI Taxonomy" id="100452"/>
    <lineage>
        <taxon>Eukaryota</taxon>
        <taxon>Metazoa</taxon>
        <taxon>Spiralia</taxon>
        <taxon>Lophotrochozoa</taxon>
        <taxon>Mollusca</taxon>
        <taxon>Gastropoda</taxon>
        <taxon>Heterobranchia</taxon>
        <taxon>Euthyneura</taxon>
        <taxon>Panpulmonata</taxon>
        <taxon>Eupulmonata</taxon>
        <taxon>Stylommatophora</taxon>
        <taxon>Helicina</taxon>
        <taxon>Helicoidea</taxon>
        <taxon>Geomitridae</taxon>
        <taxon>Candidula</taxon>
    </lineage>
</organism>
<evidence type="ECO:0000256" key="7">
    <source>
        <dbReference type="ARBA" id="ARBA00023224"/>
    </source>
</evidence>
<comment type="similarity">
    <text evidence="8">Belongs to the G-protein coupled receptor 1 family.</text>
</comment>
<dbReference type="Gene3D" id="1.20.1070.10">
    <property type="entry name" value="Rhodopsin 7-helix transmembrane proteins"/>
    <property type="match status" value="1"/>
</dbReference>
<dbReference type="Proteomes" id="UP000678393">
    <property type="component" value="Unassembled WGS sequence"/>
</dbReference>
<keyword evidence="4 8" id="KW-0297">G-protein coupled receptor</keyword>